<dbReference type="Pfam" id="PF11026">
    <property type="entry name" value="DUF2721"/>
    <property type="match status" value="1"/>
</dbReference>
<accession>A0ABT7SVL9</accession>
<dbReference type="Proteomes" id="UP001234343">
    <property type="component" value="Unassembled WGS sequence"/>
</dbReference>
<evidence type="ECO:0000313" key="2">
    <source>
        <dbReference type="EMBL" id="MDM7859592.1"/>
    </source>
</evidence>
<evidence type="ECO:0000313" key="3">
    <source>
        <dbReference type="Proteomes" id="UP001234343"/>
    </source>
</evidence>
<keyword evidence="1" id="KW-0812">Transmembrane</keyword>
<proteinExistence type="predicted"/>
<evidence type="ECO:0000256" key="1">
    <source>
        <dbReference type="SAM" id="Phobius"/>
    </source>
</evidence>
<dbReference type="EMBL" id="JAUCBP010000002">
    <property type="protein sequence ID" value="MDM7859592.1"/>
    <property type="molecule type" value="Genomic_DNA"/>
</dbReference>
<comment type="caution">
    <text evidence="2">The sequence shown here is derived from an EMBL/GenBank/DDBJ whole genome shotgun (WGS) entry which is preliminary data.</text>
</comment>
<keyword evidence="3" id="KW-1185">Reference proteome</keyword>
<dbReference type="RefSeq" id="WP_289363656.1">
    <property type="nucleotide sequence ID" value="NZ_JAUCBP010000002.1"/>
</dbReference>
<organism evidence="2 3">
    <name type="scientific">Alteromonas arenosi</name>
    <dbReference type="NCBI Taxonomy" id="3055817"/>
    <lineage>
        <taxon>Bacteria</taxon>
        <taxon>Pseudomonadati</taxon>
        <taxon>Pseudomonadota</taxon>
        <taxon>Gammaproteobacteria</taxon>
        <taxon>Alteromonadales</taxon>
        <taxon>Alteromonadaceae</taxon>
        <taxon>Alteromonas/Salinimonas group</taxon>
        <taxon>Alteromonas</taxon>
    </lineage>
</organism>
<protein>
    <submittedName>
        <fullName evidence="2">DUF2721 domain-containing protein</fullName>
    </submittedName>
</protein>
<dbReference type="InterPro" id="IPR021279">
    <property type="entry name" value="DUF2721"/>
</dbReference>
<reference evidence="2 3" key="1">
    <citation type="submission" date="2023-06" db="EMBL/GenBank/DDBJ databases">
        <title>Alteromonas sp. ASW11-36 isolated from intertidal sand.</title>
        <authorList>
            <person name="Li Y."/>
        </authorList>
    </citation>
    <scope>NUCLEOTIDE SEQUENCE [LARGE SCALE GENOMIC DNA]</scope>
    <source>
        <strain evidence="2 3">ASW11-36</strain>
    </source>
</reference>
<keyword evidence="1" id="KW-0472">Membrane</keyword>
<sequence>MDINFTGNAVELIQLALAPVFLLVGIGQMLNVMTGRLARVIDRARWFEELEEQNPERITHRAEREIESLRKRMRFANWSITFLTGAAVTICIAVILLVVNGLVSVKLDAVILGTFIFSLMLLTGGLVTFLIEVSVATATLKISRLKQKK</sequence>
<keyword evidence="1" id="KW-1133">Transmembrane helix</keyword>
<feature type="transmembrane region" description="Helical" evidence="1">
    <location>
        <begin position="12"/>
        <end position="33"/>
    </location>
</feature>
<feature type="transmembrane region" description="Helical" evidence="1">
    <location>
        <begin position="109"/>
        <end position="140"/>
    </location>
</feature>
<feature type="transmembrane region" description="Helical" evidence="1">
    <location>
        <begin position="80"/>
        <end position="103"/>
    </location>
</feature>
<gene>
    <name evidence="2" type="ORF">QTP81_03095</name>
</gene>
<name>A0ABT7SVL9_9ALTE</name>